<dbReference type="EMBL" id="BMML01000003">
    <property type="protein sequence ID" value="GGM96404.1"/>
    <property type="molecule type" value="Genomic_DNA"/>
</dbReference>
<accession>A0A917UIC0</accession>
<dbReference type="RefSeq" id="WP_189261911.1">
    <property type="nucleotide sequence ID" value="NZ_BMML01000003.1"/>
</dbReference>
<feature type="region of interest" description="Disordered" evidence="1">
    <location>
        <begin position="461"/>
        <end position="488"/>
    </location>
</feature>
<keyword evidence="3" id="KW-1185">Reference proteome</keyword>
<dbReference type="AlphaFoldDB" id="A0A917UIC0"/>
<reference evidence="2" key="2">
    <citation type="submission" date="2020-09" db="EMBL/GenBank/DDBJ databases">
        <authorList>
            <person name="Sun Q."/>
            <person name="Zhou Y."/>
        </authorList>
    </citation>
    <scope>NUCLEOTIDE SEQUENCE</scope>
    <source>
        <strain evidence="2">CGMCC 4.7110</strain>
    </source>
</reference>
<protein>
    <submittedName>
        <fullName evidence="2">Uncharacterized protein</fullName>
    </submittedName>
</protein>
<proteinExistence type="predicted"/>
<evidence type="ECO:0000256" key="1">
    <source>
        <dbReference type="SAM" id="MobiDB-lite"/>
    </source>
</evidence>
<reference evidence="2" key="1">
    <citation type="journal article" date="2014" name="Int. J. Syst. Evol. Microbiol.">
        <title>Complete genome sequence of Corynebacterium casei LMG S-19264T (=DSM 44701T), isolated from a smear-ripened cheese.</title>
        <authorList>
            <consortium name="US DOE Joint Genome Institute (JGI-PGF)"/>
            <person name="Walter F."/>
            <person name="Albersmeier A."/>
            <person name="Kalinowski J."/>
            <person name="Ruckert C."/>
        </authorList>
    </citation>
    <scope>NUCLEOTIDE SEQUENCE</scope>
    <source>
        <strain evidence="2">CGMCC 4.7110</strain>
    </source>
</reference>
<evidence type="ECO:0000313" key="2">
    <source>
        <dbReference type="EMBL" id="GGM96404.1"/>
    </source>
</evidence>
<comment type="caution">
    <text evidence="2">The sequence shown here is derived from an EMBL/GenBank/DDBJ whole genome shotgun (WGS) entry which is preliminary data.</text>
</comment>
<feature type="region of interest" description="Disordered" evidence="1">
    <location>
        <begin position="621"/>
        <end position="655"/>
    </location>
</feature>
<evidence type="ECO:0000313" key="3">
    <source>
        <dbReference type="Proteomes" id="UP000653411"/>
    </source>
</evidence>
<gene>
    <name evidence="2" type="ORF">GCM10011578_016270</name>
</gene>
<name>A0A917UIC0_9ACTN</name>
<feature type="compositionally biased region" description="Low complexity" evidence="1">
    <location>
        <begin position="629"/>
        <end position="648"/>
    </location>
</feature>
<organism evidence="2 3">
    <name type="scientific">Streptomyces fuscichromogenes</name>
    <dbReference type="NCBI Taxonomy" id="1324013"/>
    <lineage>
        <taxon>Bacteria</taxon>
        <taxon>Bacillati</taxon>
        <taxon>Actinomycetota</taxon>
        <taxon>Actinomycetes</taxon>
        <taxon>Kitasatosporales</taxon>
        <taxon>Streptomycetaceae</taxon>
        <taxon>Streptomyces</taxon>
    </lineage>
</organism>
<sequence length="655" mass="70436">MTTTEPTAGPCVSLSTGTLCPDQRVNYSYGMVLGLDEFLQEQLYHQEKTYRHRRLLHGYGTSYGLQVSIDPGPGGSRDYVIGVSRGAGIDQWGREFTVPEPQCLRLQDWLTAQEQAQPGIIQEHNEGSGGATIYAVASYAECLDSLVPLPGQPCGTGEQTQVPSRIRDSWTIELRWDPPPMPRWDSDRRLGRLLASVSVVEQQVGSLPNETDLFAAVRALADDAPNGPGDVDQLPTQPLGYEIGRWQAARVWDEVFAIWVSEVRPRLEPDLITPSETSDPAVLLGAIDIFGISADVGTIWGIQVEDAGRPSVLNTQLIQELPPPQRTDREPVELVTLVPSPPTASAFTIDAWFHLDNPVTLTGPIQVVTEAGIALAFTATAKPVGPGESSTSASVWTLTPPSGFKPTAGQQLSARFESDAVHVAGSLTLNQWRDRSSLRFLNTAQFGGAVLAYTTANGTTSTLLPEAPQSERTAADPQTPPAATPLTSAPFVTITDTGATADRLDFELWFHPDPRGTRRDMLVQTPQVRAYDETTGDPLTVTDPTQDPRNGNVWHVTTSAPAGSGPLPAHLRFVFPAEGFTLTGADSGSTALASWIDSAAVEFTGWDRGEASIVVFHRVPASGGEQPDAAPTTRTRTTRAKTAAPRTTGGRGQQR</sequence>
<dbReference type="Proteomes" id="UP000653411">
    <property type="component" value="Unassembled WGS sequence"/>
</dbReference>